<organism evidence="7 8">
    <name type="scientific">Actinopolyspora biskrensis</name>
    <dbReference type="NCBI Taxonomy" id="1470178"/>
    <lineage>
        <taxon>Bacteria</taxon>
        <taxon>Bacillati</taxon>
        <taxon>Actinomycetota</taxon>
        <taxon>Actinomycetes</taxon>
        <taxon>Actinopolysporales</taxon>
        <taxon>Actinopolysporaceae</taxon>
        <taxon>Actinopolyspora</taxon>
    </lineage>
</organism>
<feature type="region of interest" description="Disordered" evidence="5">
    <location>
        <begin position="238"/>
        <end position="268"/>
    </location>
</feature>
<dbReference type="InterPro" id="IPR003593">
    <property type="entry name" value="AAA+_ATPase"/>
</dbReference>
<feature type="coiled-coil region" evidence="4">
    <location>
        <begin position="299"/>
        <end position="326"/>
    </location>
</feature>
<gene>
    <name evidence="7" type="ORF">FHR84_001657</name>
</gene>
<keyword evidence="8" id="KW-1185">Reference proteome</keyword>
<dbReference type="GO" id="GO:0005524">
    <property type="term" value="F:ATP binding"/>
    <property type="evidence" value="ECO:0007669"/>
    <property type="project" value="UniProtKB-KW"/>
</dbReference>
<dbReference type="SMART" id="SM00382">
    <property type="entry name" value="AAA"/>
    <property type="match status" value="2"/>
</dbReference>
<dbReference type="RefSeq" id="WP_179534813.1">
    <property type="nucleotide sequence ID" value="NZ_JACBYW010000002.1"/>
</dbReference>
<dbReference type="SUPFAM" id="SSF52540">
    <property type="entry name" value="P-loop containing nucleoside triphosphate hydrolases"/>
    <property type="match status" value="2"/>
</dbReference>
<dbReference type="Pfam" id="PF00005">
    <property type="entry name" value="ABC_tran"/>
    <property type="match status" value="2"/>
</dbReference>
<dbReference type="Proteomes" id="UP000548304">
    <property type="component" value="Unassembled WGS sequence"/>
</dbReference>
<keyword evidence="2" id="KW-0547">Nucleotide-binding</keyword>
<dbReference type="InterPro" id="IPR050611">
    <property type="entry name" value="ABCF"/>
</dbReference>
<evidence type="ECO:0000313" key="7">
    <source>
        <dbReference type="EMBL" id="NYH78335.1"/>
    </source>
</evidence>
<comment type="caution">
    <text evidence="7">The sequence shown here is derived from an EMBL/GenBank/DDBJ whole genome shotgun (WGS) entry which is preliminary data.</text>
</comment>
<evidence type="ECO:0000256" key="2">
    <source>
        <dbReference type="ARBA" id="ARBA00022741"/>
    </source>
</evidence>
<dbReference type="PANTHER" id="PTHR19211">
    <property type="entry name" value="ATP-BINDING TRANSPORT PROTEIN-RELATED"/>
    <property type="match status" value="1"/>
</dbReference>
<dbReference type="EMBL" id="JACBYW010000002">
    <property type="protein sequence ID" value="NYH78335.1"/>
    <property type="molecule type" value="Genomic_DNA"/>
</dbReference>
<evidence type="ECO:0000256" key="3">
    <source>
        <dbReference type="ARBA" id="ARBA00022840"/>
    </source>
</evidence>
<evidence type="ECO:0000256" key="1">
    <source>
        <dbReference type="ARBA" id="ARBA00022737"/>
    </source>
</evidence>
<evidence type="ECO:0000259" key="6">
    <source>
        <dbReference type="PROSITE" id="PS50893"/>
    </source>
</evidence>
<proteinExistence type="predicted"/>
<evidence type="ECO:0000256" key="4">
    <source>
        <dbReference type="SAM" id="Coils"/>
    </source>
</evidence>
<accession>A0A852YZA7</accession>
<keyword evidence="3" id="KW-0067">ATP-binding</keyword>
<dbReference type="Gene3D" id="3.40.50.300">
    <property type="entry name" value="P-loop containing nucleotide triphosphate hydrolases"/>
    <property type="match status" value="2"/>
</dbReference>
<protein>
    <submittedName>
        <fullName evidence="7">ATPase subunit of ABC transporter with duplicated ATPase domains</fullName>
    </submittedName>
</protein>
<feature type="domain" description="ABC transporter" evidence="6">
    <location>
        <begin position="7"/>
        <end position="239"/>
    </location>
</feature>
<dbReference type="InterPro" id="IPR027417">
    <property type="entry name" value="P-loop_NTPase"/>
</dbReference>
<dbReference type="PANTHER" id="PTHR19211:SF6">
    <property type="entry name" value="BLL7188 PROTEIN"/>
    <property type="match status" value="1"/>
</dbReference>
<dbReference type="AlphaFoldDB" id="A0A852YZA7"/>
<sequence length="537" mass="59080">MRDNGSVICENLSFSWPDGTRVLHRLDWTAGAGRTGLIGLNGAGKSTLLKLLTRELAPREGTVRITGETGLLPQHIATDPTERVEDVLGVSRRRAALRSIERGHTDEELFTALAEDWDVEERSLAVLDRLGLGGIGLDRPVVGISGGELVLLHLAAQLLRRPGVLLLDEPTNNLDRRARNLFHDAVRNYEGTLIAISHDRELLRLVDRISELRDGAITDYGGNLEHYEQALEAEREAAERAVRSADSELRRQRRKSVEQQEKQARSKRYGLRMRAENRAPRIVLGERKRTAQDSAGKQRVMREGALEDARARLESAEERVRDDELVRIDLPATAVPSGRRVLAVRGARTPRGELIGDLELRGPERIALTGPNGAGKSTLLHTVAGRSAVGGGAVEAPVPLRYMPQHADVLEEHLSVVENAKRLAPGAGDNEVRARLARFLFKKDRADRTVSTLSGGERFRAGLAALMLAEPAPQLLLLDEPTNDLDMHGVRQLVTALSAFRGALIVASHDVAFLGEIGITRWLWLDGELTETAPERL</sequence>
<evidence type="ECO:0000313" key="8">
    <source>
        <dbReference type="Proteomes" id="UP000548304"/>
    </source>
</evidence>
<evidence type="ECO:0000256" key="5">
    <source>
        <dbReference type="SAM" id="MobiDB-lite"/>
    </source>
</evidence>
<dbReference type="GO" id="GO:0016887">
    <property type="term" value="F:ATP hydrolysis activity"/>
    <property type="evidence" value="ECO:0007669"/>
    <property type="project" value="InterPro"/>
</dbReference>
<dbReference type="FunFam" id="3.40.50.300:FF:000597">
    <property type="entry name" value="ABC transporter ATP-binding protein"/>
    <property type="match status" value="1"/>
</dbReference>
<dbReference type="PROSITE" id="PS50893">
    <property type="entry name" value="ABC_TRANSPORTER_2"/>
    <property type="match status" value="1"/>
</dbReference>
<feature type="compositionally biased region" description="Basic and acidic residues" evidence="5">
    <location>
        <begin position="238"/>
        <end position="264"/>
    </location>
</feature>
<name>A0A852YZA7_9ACTN</name>
<dbReference type="FunFam" id="3.40.50.300:FF:001320">
    <property type="entry name" value="Heme ABC transporter ATP-binding protein"/>
    <property type="match status" value="1"/>
</dbReference>
<dbReference type="InterPro" id="IPR003439">
    <property type="entry name" value="ABC_transporter-like_ATP-bd"/>
</dbReference>
<keyword evidence="1" id="KW-0677">Repeat</keyword>
<keyword evidence="4" id="KW-0175">Coiled coil</keyword>
<reference evidence="7 8" key="1">
    <citation type="submission" date="2020-07" db="EMBL/GenBank/DDBJ databases">
        <title>Genomic Encyclopedia of Type Strains, Phase III (KMG-III): the genomes of soil and plant-associated and newly described type strains.</title>
        <authorList>
            <person name="Whitman W."/>
        </authorList>
    </citation>
    <scope>NUCLEOTIDE SEQUENCE [LARGE SCALE GENOMIC DNA]</scope>
    <source>
        <strain evidence="7 8">CECT 8576</strain>
    </source>
</reference>